<name>A0A0E9WGI9_ANGAN</name>
<reference evidence="1" key="1">
    <citation type="submission" date="2014-11" db="EMBL/GenBank/DDBJ databases">
        <authorList>
            <person name="Amaro Gonzalez C."/>
        </authorList>
    </citation>
    <scope>NUCLEOTIDE SEQUENCE</scope>
</reference>
<accession>A0A0E9WGI9</accession>
<dbReference type="EMBL" id="GBXM01019110">
    <property type="protein sequence ID" value="JAH89467.1"/>
    <property type="molecule type" value="Transcribed_RNA"/>
</dbReference>
<proteinExistence type="predicted"/>
<evidence type="ECO:0000313" key="1">
    <source>
        <dbReference type="EMBL" id="JAH89467.1"/>
    </source>
</evidence>
<sequence length="23" mass="2741">MKLSLLQLKMQLMQLCKNMKIGF</sequence>
<dbReference type="AlphaFoldDB" id="A0A0E9WGI9"/>
<reference evidence="1" key="2">
    <citation type="journal article" date="2015" name="Fish Shellfish Immunol.">
        <title>Early steps in the European eel (Anguilla anguilla)-Vibrio vulnificus interaction in the gills: Role of the RtxA13 toxin.</title>
        <authorList>
            <person name="Callol A."/>
            <person name="Pajuelo D."/>
            <person name="Ebbesson L."/>
            <person name="Teles M."/>
            <person name="MacKenzie S."/>
            <person name="Amaro C."/>
        </authorList>
    </citation>
    <scope>NUCLEOTIDE SEQUENCE</scope>
</reference>
<organism evidence="1">
    <name type="scientific">Anguilla anguilla</name>
    <name type="common">European freshwater eel</name>
    <name type="synonym">Muraena anguilla</name>
    <dbReference type="NCBI Taxonomy" id="7936"/>
    <lineage>
        <taxon>Eukaryota</taxon>
        <taxon>Metazoa</taxon>
        <taxon>Chordata</taxon>
        <taxon>Craniata</taxon>
        <taxon>Vertebrata</taxon>
        <taxon>Euteleostomi</taxon>
        <taxon>Actinopterygii</taxon>
        <taxon>Neopterygii</taxon>
        <taxon>Teleostei</taxon>
        <taxon>Anguilliformes</taxon>
        <taxon>Anguillidae</taxon>
        <taxon>Anguilla</taxon>
    </lineage>
</organism>
<protein>
    <submittedName>
        <fullName evidence="1">Uncharacterized protein</fullName>
    </submittedName>
</protein>